<dbReference type="EMBL" id="AVBF01000004">
    <property type="protein sequence ID" value="KGP74205.1"/>
    <property type="molecule type" value="Genomic_DNA"/>
</dbReference>
<dbReference type="STRING" id="1385514.N782_09195"/>
<evidence type="ECO:0008006" key="3">
    <source>
        <dbReference type="Google" id="ProtNLM"/>
    </source>
</evidence>
<dbReference type="NCBIfam" id="NF047773">
    <property type="entry name" value="phas_rel_Lepto"/>
    <property type="match status" value="1"/>
</dbReference>
<proteinExistence type="predicted"/>
<keyword evidence="2" id="KW-1185">Reference proteome</keyword>
<evidence type="ECO:0000313" key="2">
    <source>
        <dbReference type="Proteomes" id="UP000030147"/>
    </source>
</evidence>
<gene>
    <name evidence="1" type="ORF">N782_09195</name>
</gene>
<name>A0A0A2TY64_9BACI</name>
<reference evidence="1 2" key="1">
    <citation type="journal article" date="2015" name="Stand. Genomic Sci.">
        <title>High quality draft genome sequence of the moderately halophilic bacterium Pontibacillus yanchengensis Y32(T) and comparison among Pontibacillus genomes.</title>
        <authorList>
            <person name="Huang J."/>
            <person name="Qiao Z.X."/>
            <person name="Tang J.W."/>
            <person name="Wang G."/>
        </authorList>
    </citation>
    <scope>NUCLEOTIDE SEQUENCE [LARGE SCALE GENOMIC DNA]</scope>
    <source>
        <strain evidence="1 2">Y32</strain>
    </source>
</reference>
<accession>A0A0A2TY64</accession>
<protein>
    <recommendedName>
        <fullName evidence="3">ATP synthase subunit B</fullName>
    </recommendedName>
</protein>
<dbReference type="Proteomes" id="UP000030147">
    <property type="component" value="Unassembled WGS sequence"/>
</dbReference>
<evidence type="ECO:0000313" key="1">
    <source>
        <dbReference type="EMBL" id="KGP74205.1"/>
    </source>
</evidence>
<dbReference type="AlphaFoldDB" id="A0A0A2TY64"/>
<dbReference type="OrthoDB" id="191894at2"/>
<dbReference type="RefSeq" id="WP_036815833.1">
    <property type="nucleotide sequence ID" value="NZ_AVBF01000004.1"/>
</dbReference>
<sequence length="100" mass="11541">MSDLLKKGFFIGLGAAVNGKEKASKMLDELIEKGQISPGEARDMLNSFKEKGEEQNKQWNSKSQDYFRDTIKELGFVTKEEYEQLELRVKKLEELHKGEE</sequence>
<dbReference type="eggNOG" id="COG3937">
    <property type="taxonomic scope" value="Bacteria"/>
</dbReference>
<comment type="caution">
    <text evidence="1">The sequence shown here is derived from an EMBL/GenBank/DDBJ whole genome shotgun (WGS) entry which is preliminary data.</text>
</comment>
<organism evidence="1 2">
    <name type="scientific">Pontibacillus yanchengensis Y32</name>
    <dbReference type="NCBI Taxonomy" id="1385514"/>
    <lineage>
        <taxon>Bacteria</taxon>
        <taxon>Bacillati</taxon>
        <taxon>Bacillota</taxon>
        <taxon>Bacilli</taxon>
        <taxon>Bacillales</taxon>
        <taxon>Bacillaceae</taxon>
        <taxon>Pontibacillus</taxon>
    </lineage>
</organism>